<proteinExistence type="predicted"/>
<gene>
    <name evidence="2" type="ORF">PXEA_LOCUS35583</name>
</gene>
<comment type="caution">
    <text evidence="2">The sequence shown here is derived from an EMBL/GenBank/DDBJ whole genome shotgun (WGS) entry which is preliminary data.</text>
</comment>
<evidence type="ECO:0000256" key="1">
    <source>
        <dbReference type="SAM" id="SignalP"/>
    </source>
</evidence>
<protein>
    <recommendedName>
        <fullName evidence="4">Secreted protein</fullName>
    </recommendedName>
</protein>
<organism evidence="2 3">
    <name type="scientific">Protopolystoma xenopodis</name>
    <dbReference type="NCBI Taxonomy" id="117903"/>
    <lineage>
        <taxon>Eukaryota</taxon>
        <taxon>Metazoa</taxon>
        <taxon>Spiralia</taxon>
        <taxon>Lophotrochozoa</taxon>
        <taxon>Platyhelminthes</taxon>
        <taxon>Monogenea</taxon>
        <taxon>Polyopisthocotylea</taxon>
        <taxon>Polystomatidea</taxon>
        <taxon>Polystomatidae</taxon>
        <taxon>Protopolystoma</taxon>
    </lineage>
</organism>
<dbReference type="AlphaFoldDB" id="A0A448XQ69"/>
<dbReference type="EMBL" id="CAAALY010272778">
    <property type="protein sequence ID" value="VEL42143.1"/>
    <property type="molecule type" value="Genomic_DNA"/>
</dbReference>
<dbReference type="Proteomes" id="UP000784294">
    <property type="component" value="Unassembled WGS sequence"/>
</dbReference>
<keyword evidence="3" id="KW-1185">Reference proteome</keyword>
<evidence type="ECO:0008006" key="4">
    <source>
        <dbReference type="Google" id="ProtNLM"/>
    </source>
</evidence>
<keyword evidence="1" id="KW-0732">Signal</keyword>
<evidence type="ECO:0000313" key="2">
    <source>
        <dbReference type="EMBL" id="VEL42143.1"/>
    </source>
</evidence>
<feature type="signal peptide" evidence="1">
    <location>
        <begin position="1"/>
        <end position="27"/>
    </location>
</feature>
<sequence length="113" mass="11529">MDQSRVGLCLSLSTVPVLCVCVDAALGEKDVLQTDRQGATATPTSQPASVSPCMCVSVGIQGVGHSLAPSPSALGCPTAAQHGDCVAETNPIDWPRLRSCLSSSATCSKRSLD</sequence>
<evidence type="ECO:0000313" key="3">
    <source>
        <dbReference type="Proteomes" id="UP000784294"/>
    </source>
</evidence>
<name>A0A448XQ69_9PLAT</name>
<feature type="chain" id="PRO_5019039085" description="Secreted protein" evidence="1">
    <location>
        <begin position="28"/>
        <end position="113"/>
    </location>
</feature>
<accession>A0A448XQ69</accession>
<reference evidence="2" key="1">
    <citation type="submission" date="2018-11" db="EMBL/GenBank/DDBJ databases">
        <authorList>
            <consortium name="Pathogen Informatics"/>
        </authorList>
    </citation>
    <scope>NUCLEOTIDE SEQUENCE</scope>
</reference>